<comment type="caution">
    <text evidence="11">The sequence shown here is derived from an EMBL/GenBank/DDBJ whole genome shotgun (WGS) entry which is preliminary data.</text>
</comment>
<evidence type="ECO:0000256" key="8">
    <source>
        <dbReference type="SAM" id="MobiDB-lite"/>
    </source>
</evidence>
<comment type="subcellular location">
    <subcellularLocation>
        <location evidence="1">Membrane</location>
        <topology evidence="1">Multi-pass membrane protein</topology>
    </subcellularLocation>
</comment>
<feature type="region of interest" description="Disordered" evidence="8">
    <location>
        <begin position="726"/>
        <end position="770"/>
    </location>
</feature>
<evidence type="ECO:0000256" key="6">
    <source>
        <dbReference type="ARBA" id="ARBA00023136"/>
    </source>
</evidence>
<dbReference type="InterPro" id="IPR002110">
    <property type="entry name" value="Ankyrin_rpt"/>
</dbReference>
<keyword evidence="4 9" id="KW-1133">Transmembrane helix</keyword>
<dbReference type="Pfam" id="PF00023">
    <property type="entry name" value="Ank"/>
    <property type="match status" value="1"/>
</dbReference>
<feature type="transmembrane region" description="Helical" evidence="9">
    <location>
        <begin position="582"/>
        <end position="606"/>
    </location>
</feature>
<keyword evidence="2 9" id="KW-0812">Transmembrane</keyword>
<dbReference type="Proteomes" id="UP000734854">
    <property type="component" value="Unassembled WGS sequence"/>
</dbReference>
<feature type="repeat" description="ANK" evidence="7">
    <location>
        <begin position="237"/>
        <end position="269"/>
    </location>
</feature>
<evidence type="ECO:0000313" key="11">
    <source>
        <dbReference type="EMBL" id="KAG6495800.1"/>
    </source>
</evidence>
<sequence length="770" mass="84101">MEEGRSHDTMDPELWKAATSGDTTFIEGVIRTDKMRLGKATIDGNSALHIAAKHGYVEIARKVSELEEPSLLQLPNESGDTPLHLASAAGHLDIVNLFIERHERLRQHHRPSSGGVEEDGMPMDNEIGNTARHAATIGGHVSVVERLPCAAPESVPPGILKERHRPSSDGVEKDGMPMDSEIGNTDLNAATIRGHVSVVERRFPLVKLVHRRMMRKKPPRPPSDGVEKDGMLMDNKIGNTALHAAIIGGHVSVVERLLSSAPKLVTMTNRYCVSALYMAAERDLPDIVEKILAVSDEEVSHEGPRDQTALHAAVLRSHKITNMILDKNIPSCLRHQDEDSKSTPLHFAAAQGDVAMLRLLLERDATAGYMKDEHGFAIIHIAASVGDRNMIEEILVRCPDALEQKNNKGRNFVHVAVKKKNLNVVEYVLNSSPSAKELLNEQDRVGNTPLHLAVLAKDQKMIRVLLSSRIANSALMNSSGFTPVDLASLNFRTGVSLRMYNIMTDLISYGSRFSPQRVDHIRNHMRKSQDEEIDRYRALTNNLAIVAVLIATVTFAAAFTLPGGYRNDSGSDEGMAILSSRAAFKAFLISDTLAMASSITVALVLIYSGSLDHDVRLQSLMTAMKLVWVAVGSLSVAFATGVYSVVGPDSEWVAILVILIVCSPPLVAILVAYRHSSGYLKMKLGYSLGQKRVNRDPATGGNSKSVHLRILQREFIRSQTFDHMKFTTPHNSQPAQALSPSASQIPSASPSSSQILSLPPSPTTIRNSPI</sequence>
<keyword evidence="3" id="KW-0677">Repeat</keyword>
<reference evidence="11 12" key="1">
    <citation type="submission" date="2020-08" db="EMBL/GenBank/DDBJ databases">
        <title>Plant Genome Project.</title>
        <authorList>
            <person name="Zhang R.-G."/>
        </authorList>
    </citation>
    <scope>NUCLEOTIDE SEQUENCE [LARGE SCALE GENOMIC DNA]</scope>
    <source>
        <tissue evidence="11">Rhizome</tissue>
    </source>
</reference>
<dbReference type="EMBL" id="JACMSC010000012">
    <property type="protein sequence ID" value="KAG6495800.1"/>
    <property type="molecule type" value="Genomic_DNA"/>
</dbReference>
<feature type="repeat" description="ANK" evidence="7">
    <location>
        <begin position="78"/>
        <end position="110"/>
    </location>
</feature>
<dbReference type="PANTHER" id="PTHR24186:SF50">
    <property type="entry name" value="ANKYRIN REPEAT-CONTAINING PROTEIN ITN1-LIKE ISOFORM X1"/>
    <property type="match status" value="1"/>
</dbReference>
<feature type="transmembrane region" description="Helical" evidence="9">
    <location>
        <begin position="652"/>
        <end position="673"/>
    </location>
</feature>
<dbReference type="Pfam" id="PF12796">
    <property type="entry name" value="Ank_2"/>
    <property type="match status" value="3"/>
</dbReference>
<dbReference type="InterPro" id="IPR026961">
    <property type="entry name" value="PGG_dom"/>
</dbReference>
<evidence type="ECO:0000256" key="7">
    <source>
        <dbReference type="PROSITE-ProRule" id="PRU00023"/>
    </source>
</evidence>
<gene>
    <name evidence="11" type="ORF">ZIOFF_043628</name>
</gene>
<evidence type="ECO:0000256" key="3">
    <source>
        <dbReference type="ARBA" id="ARBA00022737"/>
    </source>
</evidence>
<dbReference type="PROSITE" id="PS50297">
    <property type="entry name" value="ANK_REP_REGION"/>
    <property type="match status" value="4"/>
</dbReference>
<organism evidence="11 12">
    <name type="scientific">Zingiber officinale</name>
    <name type="common">Ginger</name>
    <name type="synonym">Amomum zingiber</name>
    <dbReference type="NCBI Taxonomy" id="94328"/>
    <lineage>
        <taxon>Eukaryota</taxon>
        <taxon>Viridiplantae</taxon>
        <taxon>Streptophyta</taxon>
        <taxon>Embryophyta</taxon>
        <taxon>Tracheophyta</taxon>
        <taxon>Spermatophyta</taxon>
        <taxon>Magnoliopsida</taxon>
        <taxon>Liliopsida</taxon>
        <taxon>Zingiberales</taxon>
        <taxon>Zingiberaceae</taxon>
        <taxon>Zingiber</taxon>
    </lineage>
</organism>
<evidence type="ECO:0000259" key="10">
    <source>
        <dbReference type="Pfam" id="PF13962"/>
    </source>
</evidence>
<dbReference type="Pfam" id="PF13962">
    <property type="entry name" value="PGG"/>
    <property type="match status" value="1"/>
</dbReference>
<feature type="compositionally biased region" description="Basic and acidic residues" evidence="8">
    <location>
        <begin position="165"/>
        <end position="175"/>
    </location>
</feature>
<dbReference type="AlphaFoldDB" id="A0A8J5FTN9"/>
<feature type="domain" description="PGG" evidence="10">
    <location>
        <begin position="537"/>
        <end position="644"/>
    </location>
</feature>
<keyword evidence="5 7" id="KW-0040">ANK repeat</keyword>
<keyword evidence="6 9" id="KW-0472">Membrane</keyword>
<feature type="transmembrane region" description="Helical" evidence="9">
    <location>
        <begin position="543"/>
        <end position="562"/>
    </location>
</feature>
<proteinExistence type="predicted"/>
<feature type="transmembrane region" description="Helical" evidence="9">
    <location>
        <begin position="626"/>
        <end position="646"/>
    </location>
</feature>
<evidence type="ECO:0000256" key="9">
    <source>
        <dbReference type="SAM" id="Phobius"/>
    </source>
</evidence>
<dbReference type="PANTHER" id="PTHR24186">
    <property type="entry name" value="PROTEIN PHOSPHATASE 1 REGULATORY SUBUNIT"/>
    <property type="match status" value="1"/>
</dbReference>
<keyword evidence="12" id="KW-1185">Reference proteome</keyword>
<dbReference type="PROSITE" id="PS50088">
    <property type="entry name" value="ANK_REPEAT"/>
    <property type="match status" value="4"/>
</dbReference>
<feature type="repeat" description="ANK" evidence="7">
    <location>
        <begin position="445"/>
        <end position="467"/>
    </location>
</feature>
<feature type="region of interest" description="Disordered" evidence="8">
    <location>
        <begin position="154"/>
        <end position="175"/>
    </location>
</feature>
<evidence type="ECO:0000256" key="5">
    <source>
        <dbReference type="ARBA" id="ARBA00023043"/>
    </source>
</evidence>
<protein>
    <recommendedName>
        <fullName evidence="10">PGG domain-containing protein</fullName>
    </recommendedName>
</protein>
<feature type="compositionally biased region" description="Low complexity" evidence="8">
    <location>
        <begin position="732"/>
        <end position="758"/>
    </location>
</feature>
<accession>A0A8J5FTN9</accession>
<evidence type="ECO:0000256" key="4">
    <source>
        <dbReference type="ARBA" id="ARBA00022989"/>
    </source>
</evidence>
<evidence type="ECO:0000256" key="1">
    <source>
        <dbReference type="ARBA" id="ARBA00004141"/>
    </source>
</evidence>
<dbReference type="OrthoDB" id="10040922at2759"/>
<name>A0A8J5FTN9_ZINOF</name>
<evidence type="ECO:0000313" key="12">
    <source>
        <dbReference type="Proteomes" id="UP000734854"/>
    </source>
</evidence>
<dbReference type="SMART" id="SM00248">
    <property type="entry name" value="ANK"/>
    <property type="match status" value="10"/>
</dbReference>
<feature type="repeat" description="ANK" evidence="7">
    <location>
        <begin position="340"/>
        <end position="372"/>
    </location>
</feature>
<dbReference type="GO" id="GO:0005886">
    <property type="term" value="C:plasma membrane"/>
    <property type="evidence" value="ECO:0007669"/>
    <property type="project" value="TreeGrafter"/>
</dbReference>
<evidence type="ECO:0000256" key="2">
    <source>
        <dbReference type="ARBA" id="ARBA00022692"/>
    </source>
</evidence>